<dbReference type="InterPro" id="IPR008756">
    <property type="entry name" value="Peptidase_M56"/>
</dbReference>
<keyword evidence="1" id="KW-0812">Transmembrane</keyword>
<dbReference type="EMBL" id="CP030840">
    <property type="protein sequence ID" value="AXC12831.1"/>
    <property type="molecule type" value="Genomic_DNA"/>
</dbReference>
<protein>
    <submittedName>
        <fullName evidence="3">Regulatory sensor-transducer, BlaR1/MecR1 family</fullName>
    </submittedName>
</protein>
<keyword evidence="4" id="KW-1185">Reference proteome</keyword>
<dbReference type="Pfam" id="PF05569">
    <property type="entry name" value="Peptidase_M56"/>
    <property type="match status" value="1"/>
</dbReference>
<evidence type="ECO:0000313" key="4">
    <source>
        <dbReference type="Proteomes" id="UP000253606"/>
    </source>
</evidence>
<feature type="transmembrane region" description="Helical" evidence="1">
    <location>
        <begin position="91"/>
        <end position="113"/>
    </location>
</feature>
<evidence type="ECO:0000259" key="2">
    <source>
        <dbReference type="Pfam" id="PF05569"/>
    </source>
</evidence>
<dbReference type="OrthoDB" id="118164at2"/>
<evidence type="ECO:0000313" key="3">
    <source>
        <dbReference type="EMBL" id="AXC12831.1"/>
    </source>
</evidence>
<feature type="transmembrane region" description="Helical" evidence="1">
    <location>
        <begin position="6"/>
        <end position="36"/>
    </location>
</feature>
<dbReference type="PANTHER" id="PTHR34978:SF3">
    <property type="entry name" value="SLR0241 PROTEIN"/>
    <property type="match status" value="1"/>
</dbReference>
<evidence type="ECO:0000256" key="1">
    <source>
        <dbReference type="SAM" id="Phobius"/>
    </source>
</evidence>
<reference evidence="3 4" key="1">
    <citation type="journal article" date="2018" name="Front. Microbiol.">
        <title>Hydrolytic Capabilities as a Key to Environmental Success: Chitinolytic and Cellulolytic Acidobacteria From Acidic Sub-arctic Soils and Boreal Peatlands.</title>
        <authorList>
            <person name="Belova S.E."/>
            <person name="Ravin N.V."/>
            <person name="Pankratov T.A."/>
            <person name="Rakitin A.L."/>
            <person name="Ivanova A.A."/>
            <person name="Beletsky A.V."/>
            <person name="Mardanov A.V."/>
            <person name="Sinninghe Damste J.S."/>
            <person name="Dedysh S.N."/>
        </authorList>
    </citation>
    <scope>NUCLEOTIDE SEQUENCE [LARGE SCALE GENOMIC DNA]</scope>
    <source>
        <strain evidence="3 4">SBC82</strain>
    </source>
</reference>
<sequence length="459" mass="49907">MELNSIVQLVCHVTAGMVIASAWQGLLLAAAIWMCLKLAPTLSASLRFAIWASVFATVLLLPGLYVSRLLSSGPVSPTSPSPSHTIFELDSRWALVIAALWIGLALVQAAVLVRGALRIRSLWNHALAIPTDPAWQPSQSISAMTRSAQVYSSTAVDQPCVIGFWKPRVLIPEWLLAKATPAELRQVVLHEVAHLKRFDDWTNVLQKLSLVLFPLNPALYWIERQLCSTREEACDERVIRETQSPREYATCLANLAEAQMVRRMRATSAALSLGAWEHRSALACRIYKILRGGSRISPMKARLVMAALVLATASGALELGRSGELVAFTYPAVDRAHLANHPSLAQSASPSPKVSYHDVVFHEPAPRARTSFSRDSSSLSDSGAVLKSAKQLLPAHTAHTPAIRRVTAPSTPAVQSWIVVTRWETSAGPQTTVTLIDSVFRISALSAGPSSSGWYVVQL</sequence>
<dbReference type="RefSeq" id="WP_114207951.1">
    <property type="nucleotide sequence ID" value="NZ_CP030840.1"/>
</dbReference>
<dbReference type="PANTHER" id="PTHR34978">
    <property type="entry name" value="POSSIBLE SENSOR-TRANSDUCER PROTEIN BLAR"/>
    <property type="match status" value="1"/>
</dbReference>
<dbReference type="AlphaFoldDB" id="A0A2Z5G0Z7"/>
<dbReference type="CDD" id="cd07341">
    <property type="entry name" value="M56_BlaR1_MecR1_like"/>
    <property type="match status" value="1"/>
</dbReference>
<keyword evidence="1" id="KW-0472">Membrane</keyword>
<feature type="domain" description="Peptidase M56" evidence="2">
    <location>
        <begin position="90"/>
        <end position="264"/>
    </location>
</feature>
<dbReference type="Proteomes" id="UP000253606">
    <property type="component" value="Chromosome"/>
</dbReference>
<feature type="transmembrane region" description="Helical" evidence="1">
    <location>
        <begin position="48"/>
        <end position="71"/>
    </location>
</feature>
<organism evidence="3 4">
    <name type="scientific">Acidisarcina polymorpha</name>
    <dbReference type="NCBI Taxonomy" id="2211140"/>
    <lineage>
        <taxon>Bacteria</taxon>
        <taxon>Pseudomonadati</taxon>
        <taxon>Acidobacteriota</taxon>
        <taxon>Terriglobia</taxon>
        <taxon>Terriglobales</taxon>
        <taxon>Acidobacteriaceae</taxon>
        <taxon>Acidisarcina</taxon>
    </lineage>
</organism>
<keyword evidence="1" id="KW-1133">Transmembrane helix</keyword>
<proteinExistence type="predicted"/>
<dbReference type="InterPro" id="IPR052173">
    <property type="entry name" value="Beta-lactam_resp_regulator"/>
</dbReference>
<dbReference type="KEGG" id="abas:ACPOL_3546"/>
<gene>
    <name evidence="3" type="ORF">ACPOL_3546</name>
</gene>
<accession>A0A2Z5G0Z7</accession>
<name>A0A2Z5G0Z7_9BACT</name>